<reference evidence="1 2" key="1">
    <citation type="journal article" date="2018" name="Nat. Genet.">
        <title>The Rosa genome provides new insights in the design of modern roses.</title>
        <authorList>
            <person name="Bendahmane M."/>
        </authorList>
    </citation>
    <scope>NUCLEOTIDE SEQUENCE [LARGE SCALE GENOMIC DNA]</scope>
    <source>
        <strain evidence="2">cv. Old Blush</strain>
    </source>
</reference>
<evidence type="ECO:0000313" key="2">
    <source>
        <dbReference type="Proteomes" id="UP000238479"/>
    </source>
</evidence>
<organism evidence="1 2">
    <name type="scientific">Rosa chinensis</name>
    <name type="common">China rose</name>
    <dbReference type="NCBI Taxonomy" id="74649"/>
    <lineage>
        <taxon>Eukaryota</taxon>
        <taxon>Viridiplantae</taxon>
        <taxon>Streptophyta</taxon>
        <taxon>Embryophyta</taxon>
        <taxon>Tracheophyta</taxon>
        <taxon>Spermatophyta</taxon>
        <taxon>Magnoliopsida</taxon>
        <taxon>eudicotyledons</taxon>
        <taxon>Gunneridae</taxon>
        <taxon>Pentapetalae</taxon>
        <taxon>rosids</taxon>
        <taxon>fabids</taxon>
        <taxon>Rosales</taxon>
        <taxon>Rosaceae</taxon>
        <taxon>Rosoideae</taxon>
        <taxon>Rosoideae incertae sedis</taxon>
        <taxon>Rosa</taxon>
    </lineage>
</organism>
<evidence type="ECO:0000313" key="1">
    <source>
        <dbReference type="EMBL" id="PRQ28276.1"/>
    </source>
</evidence>
<proteinExistence type="predicted"/>
<dbReference type="Proteomes" id="UP000238479">
    <property type="component" value="Chromosome 5"/>
</dbReference>
<keyword evidence="2" id="KW-1185">Reference proteome</keyword>
<dbReference type="Gramene" id="PRQ28276">
    <property type="protein sequence ID" value="PRQ28276"/>
    <property type="gene ID" value="RchiOBHm_Chr5g0001311"/>
</dbReference>
<gene>
    <name evidence="1" type="ORF">RchiOBHm_Chr5g0001311</name>
</gene>
<comment type="caution">
    <text evidence="1">The sequence shown here is derived from an EMBL/GenBank/DDBJ whole genome shotgun (WGS) entry which is preliminary data.</text>
</comment>
<dbReference type="AlphaFoldDB" id="A0A2P6Q281"/>
<name>A0A2P6Q281_ROSCH</name>
<dbReference type="EMBL" id="PDCK01000043">
    <property type="protein sequence ID" value="PRQ28276.1"/>
    <property type="molecule type" value="Genomic_DNA"/>
</dbReference>
<sequence length="88" mass="9700">MESVSVMRLLSILLTRLSSNLRDSMQKSLGVSFLLLLHCLLFSTISISYSYSDLGNSVLSDSLTVLDSEEEGGYHLIEAESFILSGCY</sequence>
<accession>A0A2P6Q281</accession>
<protein>
    <submittedName>
        <fullName evidence="1">Uncharacterized protein</fullName>
    </submittedName>
</protein>